<comment type="caution">
    <text evidence="1">The sequence shown here is derived from an EMBL/GenBank/DDBJ whole genome shotgun (WGS) entry which is preliminary data.</text>
</comment>
<name>A0ABX1J2B1_9PSEU</name>
<organism evidence="1 2">
    <name type="scientific">Amycolatopsis acididurans</name>
    <dbReference type="NCBI Taxonomy" id="2724524"/>
    <lineage>
        <taxon>Bacteria</taxon>
        <taxon>Bacillati</taxon>
        <taxon>Actinomycetota</taxon>
        <taxon>Actinomycetes</taxon>
        <taxon>Pseudonocardiales</taxon>
        <taxon>Pseudonocardiaceae</taxon>
        <taxon>Amycolatopsis</taxon>
    </lineage>
</organism>
<protein>
    <submittedName>
        <fullName evidence="1">Uncharacterized protein</fullName>
    </submittedName>
</protein>
<evidence type="ECO:0000313" key="1">
    <source>
        <dbReference type="EMBL" id="NKQ53903.1"/>
    </source>
</evidence>
<dbReference type="RefSeq" id="WP_168515289.1">
    <property type="nucleotide sequence ID" value="NZ_JAAXLS010000007.1"/>
</dbReference>
<evidence type="ECO:0000313" key="2">
    <source>
        <dbReference type="Proteomes" id="UP000715441"/>
    </source>
</evidence>
<keyword evidence="2" id="KW-1185">Reference proteome</keyword>
<sequence>MPDAGYSYDPNGLTQVNADLGAARDELAAVGNQQITAPDAGASSDVVANAIAGLIGAAVGAASLAEEIGGNVNIANGAYGAYENNQAGATLREQEEVQGDNAPIATGPM</sequence>
<reference evidence="1 2" key="1">
    <citation type="submission" date="2020-04" db="EMBL/GenBank/DDBJ databases">
        <title>Novel species.</title>
        <authorList>
            <person name="Teo W.F.A."/>
            <person name="Lipun K."/>
            <person name="Srisuk N."/>
            <person name="Duangmal K."/>
        </authorList>
    </citation>
    <scope>NUCLEOTIDE SEQUENCE [LARGE SCALE GENOMIC DNA]</scope>
    <source>
        <strain evidence="1 2">K13G38</strain>
    </source>
</reference>
<accession>A0ABX1J2B1</accession>
<gene>
    <name evidence="1" type="ORF">HFP15_13535</name>
</gene>
<proteinExistence type="predicted"/>
<dbReference type="Proteomes" id="UP000715441">
    <property type="component" value="Unassembled WGS sequence"/>
</dbReference>
<dbReference type="EMBL" id="JAAXLS010000007">
    <property type="protein sequence ID" value="NKQ53903.1"/>
    <property type="molecule type" value="Genomic_DNA"/>
</dbReference>